<evidence type="ECO:0000256" key="3">
    <source>
        <dbReference type="ARBA" id="ARBA00022833"/>
    </source>
</evidence>
<dbReference type="InterPro" id="IPR013088">
    <property type="entry name" value="Znf_NHR/GATA"/>
</dbReference>
<evidence type="ECO:0000313" key="13">
    <source>
        <dbReference type="EMBL" id="CAC5426172.1"/>
    </source>
</evidence>
<evidence type="ECO:0000256" key="4">
    <source>
        <dbReference type="ARBA" id="ARBA00023015"/>
    </source>
</evidence>
<protein>
    <recommendedName>
        <fullName evidence="15">Nuclear receptor domain-containing protein</fullName>
    </recommendedName>
</protein>
<evidence type="ECO:0000256" key="5">
    <source>
        <dbReference type="ARBA" id="ARBA00023125"/>
    </source>
</evidence>
<accession>A0A6J8F217</accession>
<evidence type="ECO:0000256" key="10">
    <source>
        <dbReference type="SAM" id="MobiDB-lite"/>
    </source>
</evidence>
<reference evidence="13 14" key="1">
    <citation type="submission" date="2020-06" db="EMBL/GenBank/DDBJ databases">
        <authorList>
            <person name="Li R."/>
            <person name="Bekaert M."/>
        </authorList>
    </citation>
    <scope>NUCLEOTIDE SEQUENCE [LARGE SCALE GENOMIC DNA]</scope>
    <source>
        <strain evidence="14">wild</strain>
    </source>
</reference>
<dbReference type="InterPro" id="IPR050200">
    <property type="entry name" value="Nuclear_hormone_rcpt_NR3"/>
</dbReference>
<evidence type="ECO:0000256" key="1">
    <source>
        <dbReference type="ARBA" id="ARBA00022723"/>
    </source>
</evidence>
<keyword evidence="2" id="KW-0863">Zinc-finger</keyword>
<dbReference type="Gene3D" id="1.10.30.10">
    <property type="entry name" value="High mobility group box domain"/>
    <property type="match status" value="1"/>
</dbReference>
<dbReference type="PRINTS" id="PR00047">
    <property type="entry name" value="STROIDFINGER"/>
</dbReference>
<feature type="compositionally biased region" description="Acidic residues" evidence="10">
    <location>
        <begin position="79"/>
        <end position="88"/>
    </location>
</feature>
<dbReference type="PANTHER" id="PTHR48092">
    <property type="entry name" value="KNIRPS-RELATED PROTEIN-RELATED"/>
    <property type="match status" value="1"/>
</dbReference>
<keyword evidence="6" id="KW-0804">Transcription</keyword>
<dbReference type="InterPro" id="IPR009071">
    <property type="entry name" value="HMG_box_dom"/>
</dbReference>
<evidence type="ECO:0000259" key="12">
    <source>
        <dbReference type="PROSITE" id="PS51030"/>
    </source>
</evidence>
<feature type="domain" description="HMG box" evidence="11">
    <location>
        <begin position="207"/>
        <end position="287"/>
    </location>
</feature>
<keyword evidence="4" id="KW-0805">Transcription regulation</keyword>
<name>A0A6J8F217_MYTCO</name>
<proteinExistence type="predicted"/>
<keyword evidence="7" id="KW-0675">Receptor</keyword>
<dbReference type="PROSITE" id="PS51030">
    <property type="entry name" value="NUCLEAR_REC_DBD_2"/>
    <property type="match status" value="1"/>
</dbReference>
<evidence type="ECO:0008006" key="15">
    <source>
        <dbReference type="Google" id="ProtNLM"/>
    </source>
</evidence>
<dbReference type="Pfam" id="PF00105">
    <property type="entry name" value="zf-C4"/>
    <property type="match status" value="1"/>
</dbReference>
<evidence type="ECO:0000256" key="7">
    <source>
        <dbReference type="ARBA" id="ARBA00023170"/>
    </source>
</evidence>
<dbReference type="Proteomes" id="UP000507470">
    <property type="component" value="Unassembled WGS sequence"/>
</dbReference>
<dbReference type="GO" id="GO:0008270">
    <property type="term" value="F:zinc ion binding"/>
    <property type="evidence" value="ECO:0007669"/>
    <property type="project" value="UniProtKB-KW"/>
</dbReference>
<dbReference type="SUPFAM" id="SSF47095">
    <property type="entry name" value="HMG-box"/>
    <property type="match status" value="1"/>
</dbReference>
<dbReference type="Gene3D" id="3.30.50.10">
    <property type="entry name" value="Erythroid Transcription Factor GATA-1, subunit A"/>
    <property type="match status" value="1"/>
</dbReference>
<dbReference type="GO" id="GO:0005634">
    <property type="term" value="C:nucleus"/>
    <property type="evidence" value="ECO:0007669"/>
    <property type="project" value="UniProtKB-UniRule"/>
</dbReference>
<feature type="region of interest" description="Disordered" evidence="10">
    <location>
        <begin position="72"/>
        <end position="108"/>
    </location>
</feature>
<gene>
    <name evidence="13" type="ORF">MCOR_57908</name>
</gene>
<dbReference type="GO" id="GO:0003700">
    <property type="term" value="F:DNA-binding transcription factor activity"/>
    <property type="evidence" value="ECO:0007669"/>
    <property type="project" value="InterPro"/>
</dbReference>
<evidence type="ECO:0000256" key="2">
    <source>
        <dbReference type="ARBA" id="ARBA00022771"/>
    </source>
</evidence>
<organism evidence="13 14">
    <name type="scientific">Mytilus coruscus</name>
    <name type="common">Sea mussel</name>
    <dbReference type="NCBI Taxonomy" id="42192"/>
    <lineage>
        <taxon>Eukaryota</taxon>
        <taxon>Metazoa</taxon>
        <taxon>Spiralia</taxon>
        <taxon>Lophotrochozoa</taxon>
        <taxon>Mollusca</taxon>
        <taxon>Bivalvia</taxon>
        <taxon>Autobranchia</taxon>
        <taxon>Pteriomorphia</taxon>
        <taxon>Mytilida</taxon>
        <taxon>Mytiloidea</taxon>
        <taxon>Mytilidae</taxon>
        <taxon>Mytilinae</taxon>
        <taxon>Mytilus</taxon>
    </lineage>
</organism>
<dbReference type="InterPro" id="IPR036910">
    <property type="entry name" value="HMG_box_dom_sf"/>
</dbReference>
<dbReference type="SUPFAM" id="SSF57716">
    <property type="entry name" value="Glucocorticoid receptor-like (DNA-binding domain)"/>
    <property type="match status" value="1"/>
</dbReference>
<feature type="domain" description="Nuclear receptor" evidence="12">
    <location>
        <begin position="395"/>
        <end position="469"/>
    </location>
</feature>
<keyword evidence="1" id="KW-0479">Metal-binding</keyword>
<keyword evidence="5 9" id="KW-0238">DNA-binding</keyword>
<keyword evidence="14" id="KW-1185">Reference proteome</keyword>
<dbReference type="EMBL" id="CACVKT020010403">
    <property type="protein sequence ID" value="CAC5426172.1"/>
    <property type="molecule type" value="Genomic_DNA"/>
</dbReference>
<sequence>MKDGVLYREVIIGYIREEAPTVIPQPVPRPRTRLQRTIAEHRTTSSESSDESSDDSVDYFDVDYVLRGQLTEVIPQEDTPVEQEEQPQEPDTSPVPVRRSGRDRRPPTWISSGLYDIAAIGNTSVGPPFTTDMHLVDSCGKMSVLHKLLPKLQKEDDQDDRHLRGLCFSERYEFCRLDGITAHSVRTNKLHKATKEIDYSIVIILWPKEPERSTVKLMGHWRSPFHFYLQQCVEEARVSRPEDLLLSEFNVRCVNQWYSLPLSERKRFEGCAEKDDDRYQKQLSTKSLLDSKPTELNKIFGIINQLQVTTALINEAENQMARKAIDILDNKGKQLNSNGGKKEMVSIIKNKCFKDQDVWTKFLSFVDHYIKGEFKYTGTFPSVTDKENHQPDTGPHPCSVCGNKSNGAFFGTIVCQSCNTFFVNAVQNRQEYNCNKQKKCNINSFGNLCVFCQFKKCLRVGMVVADVSIPGEKLEIFRYSTVNNDKKKVEAASFPYQDSPVEISSDEDELPLTSFTNKEDELPLATFVNKDDECPLATFANKEDDLPLASFINEEDELPLATFTNKEDELPLATFANRKGEVPLATFANKDNECVYVLPLVTNKDDDLPLIATCSNKEDELRSATFAENEDDIPLSTFNRQGR</sequence>
<dbReference type="AlphaFoldDB" id="A0A6J8F217"/>
<keyword evidence="3" id="KW-0862">Zinc</keyword>
<dbReference type="SMART" id="SM00399">
    <property type="entry name" value="ZnF_C4"/>
    <property type="match status" value="1"/>
</dbReference>
<evidence type="ECO:0000256" key="9">
    <source>
        <dbReference type="PROSITE-ProRule" id="PRU00267"/>
    </source>
</evidence>
<evidence type="ECO:0000313" key="14">
    <source>
        <dbReference type="Proteomes" id="UP000507470"/>
    </source>
</evidence>
<evidence type="ECO:0000259" key="11">
    <source>
        <dbReference type="PROSITE" id="PS50118"/>
    </source>
</evidence>
<dbReference type="OrthoDB" id="5778610at2759"/>
<evidence type="ECO:0000256" key="6">
    <source>
        <dbReference type="ARBA" id="ARBA00023163"/>
    </source>
</evidence>
<dbReference type="GO" id="GO:0043565">
    <property type="term" value="F:sequence-specific DNA binding"/>
    <property type="evidence" value="ECO:0007669"/>
    <property type="project" value="InterPro"/>
</dbReference>
<dbReference type="PROSITE" id="PS50118">
    <property type="entry name" value="HMG_BOX_2"/>
    <property type="match status" value="1"/>
</dbReference>
<keyword evidence="8 9" id="KW-0539">Nucleus</keyword>
<dbReference type="InterPro" id="IPR001628">
    <property type="entry name" value="Znf_hrmn_rcpt"/>
</dbReference>
<feature type="DNA-binding region" description="HMG box" evidence="9">
    <location>
        <begin position="207"/>
        <end position="287"/>
    </location>
</feature>
<evidence type="ECO:0000256" key="8">
    <source>
        <dbReference type="ARBA" id="ARBA00023242"/>
    </source>
</evidence>